<dbReference type="HOGENOM" id="CLU_1816837_0_0_1"/>
<evidence type="ECO:0008006" key="3">
    <source>
        <dbReference type="Google" id="ProtNLM"/>
    </source>
</evidence>
<dbReference type="Proteomes" id="UP000022910">
    <property type="component" value="Unassembled WGS sequence"/>
</dbReference>
<proteinExistence type="predicted"/>
<comment type="caution">
    <text evidence="1">The sequence shown here is derived from an EMBL/GenBank/DDBJ whole genome shotgun (WGS) entry which is preliminary data.</text>
</comment>
<dbReference type="Gene3D" id="3.40.50.300">
    <property type="entry name" value="P-loop containing nucleotide triphosphate hydrolases"/>
    <property type="match status" value="1"/>
</dbReference>
<sequence>MGLNPSFDCSFDLGSRNMDQNHNWINDPRQIYNDTDFRDIDTFISSDFRISTEEENLTVDYQTLNDNQKKVFNRIKSHYYDVLVEHQVEPLRIIVMGTARTRKTYLIEAIRGRLQEMAGTGSKLPIVVLTPTGVAAFNINGE</sequence>
<dbReference type="OrthoDB" id="2492878at2759"/>
<protein>
    <recommendedName>
        <fullName evidence="3">ATP-dependent DNA helicase</fullName>
    </recommendedName>
</protein>
<reference evidence="1 2" key="1">
    <citation type="submission" date="2014-02" db="EMBL/GenBank/DDBJ databases">
        <title>Single nucleus genome sequencing reveals high similarity among nuclei of an endomycorrhizal fungus.</title>
        <authorList>
            <person name="Lin K."/>
            <person name="Geurts R."/>
            <person name="Zhang Z."/>
            <person name="Limpens E."/>
            <person name="Saunders D.G."/>
            <person name="Mu D."/>
            <person name="Pang E."/>
            <person name="Cao H."/>
            <person name="Cha H."/>
            <person name="Lin T."/>
            <person name="Zhou Q."/>
            <person name="Shang Y."/>
            <person name="Li Y."/>
            <person name="Ivanov S."/>
            <person name="Sharma T."/>
            <person name="Velzen R.V."/>
            <person name="Ruijter N.D."/>
            <person name="Aanen D.K."/>
            <person name="Win J."/>
            <person name="Kamoun S."/>
            <person name="Bisseling T."/>
            <person name="Huang S."/>
        </authorList>
    </citation>
    <scope>NUCLEOTIDE SEQUENCE [LARGE SCALE GENOMIC DNA]</scope>
    <source>
        <strain evidence="2">DAOM197198w</strain>
    </source>
</reference>
<evidence type="ECO:0000313" key="1">
    <source>
        <dbReference type="EMBL" id="EXX54638.1"/>
    </source>
</evidence>
<dbReference type="SUPFAM" id="SSF52540">
    <property type="entry name" value="P-loop containing nucleoside triphosphate hydrolases"/>
    <property type="match status" value="1"/>
</dbReference>
<organism evidence="1 2">
    <name type="scientific">Rhizophagus irregularis (strain DAOM 197198w)</name>
    <name type="common">Glomus intraradices</name>
    <dbReference type="NCBI Taxonomy" id="1432141"/>
    <lineage>
        <taxon>Eukaryota</taxon>
        <taxon>Fungi</taxon>
        <taxon>Fungi incertae sedis</taxon>
        <taxon>Mucoromycota</taxon>
        <taxon>Glomeromycotina</taxon>
        <taxon>Glomeromycetes</taxon>
        <taxon>Glomerales</taxon>
        <taxon>Glomeraceae</taxon>
        <taxon>Rhizophagus</taxon>
    </lineage>
</organism>
<keyword evidence="2" id="KW-1185">Reference proteome</keyword>
<gene>
    <name evidence="1" type="ORF">RirG_232710</name>
</gene>
<dbReference type="AlphaFoldDB" id="A0A015LIM7"/>
<accession>A0A015LIM7</accession>
<evidence type="ECO:0000313" key="2">
    <source>
        <dbReference type="Proteomes" id="UP000022910"/>
    </source>
</evidence>
<name>A0A015LIM7_RHIIW</name>
<dbReference type="EMBL" id="JEMT01028449">
    <property type="protein sequence ID" value="EXX54638.1"/>
    <property type="molecule type" value="Genomic_DNA"/>
</dbReference>
<dbReference type="InterPro" id="IPR027417">
    <property type="entry name" value="P-loop_NTPase"/>
</dbReference>